<feature type="compositionally biased region" description="Polar residues" evidence="4">
    <location>
        <begin position="992"/>
        <end position="1006"/>
    </location>
</feature>
<reference evidence="6" key="3">
    <citation type="submission" date="2025-09" db="UniProtKB">
        <authorList>
            <consortium name="Ensembl"/>
        </authorList>
    </citation>
    <scope>IDENTIFICATION</scope>
</reference>
<accession>A0A7N9D3T6</accession>
<evidence type="ECO:0000256" key="3">
    <source>
        <dbReference type="PROSITE-ProRule" id="PRU00165"/>
    </source>
</evidence>
<evidence type="ECO:0000256" key="2">
    <source>
        <dbReference type="ARBA" id="ARBA00022553"/>
    </source>
</evidence>
<evidence type="ECO:0000256" key="1">
    <source>
        <dbReference type="ARBA" id="ARBA00022468"/>
    </source>
</evidence>
<dbReference type="InterPro" id="IPR046859">
    <property type="entry name" value="RGPA/RALGAPB_N"/>
</dbReference>
<dbReference type="PROSITE" id="PS50085">
    <property type="entry name" value="RAPGAP"/>
    <property type="match status" value="1"/>
</dbReference>
<feature type="compositionally biased region" description="Polar residues" evidence="4">
    <location>
        <begin position="366"/>
        <end position="384"/>
    </location>
</feature>
<feature type="domain" description="Rap-GAP" evidence="5">
    <location>
        <begin position="2218"/>
        <end position="2426"/>
    </location>
</feature>
<dbReference type="Gene3D" id="3.40.50.11210">
    <property type="entry name" value="Rap/Ran-GAP"/>
    <property type="match status" value="1"/>
</dbReference>
<feature type="region of interest" description="Disordered" evidence="4">
    <location>
        <begin position="1198"/>
        <end position="1219"/>
    </location>
</feature>
<feature type="region of interest" description="Disordered" evidence="4">
    <location>
        <begin position="1137"/>
        <end position="1161"/>
    </location>
</feature>
<evidence type="ECO:0000313" key="7">
    <source>
        <dbReference type="Proteomes" id="UP000233100"/>
    </source>
</evidence>
<feature type="compositionally biased region" description="Basic and acidic residues" evidence="4">
    <location>
        <begin position="345"/>
        <end position="365"/>
    </location>
</feature>
<feature type="compositionally biased region" description="Low complexity" evidence="4">
    <location>
        <begin position="1137"/>
        <end position="1155"/>
    </location>
</feature>
<evidence type="ECO:0000256" key="4">
    <source>
        <dbReference type="SAM" id="MobiDB-lite"/>
    </source>
</evidence>
<dbReference type="Ensembl" id="ENSMFAT00000083775.1">
    <property type="protein sequence ID" value="ENSMFAP00000059885.1"/>
    <property type="gene ID" value="ENSMFAG00000043770.2"/>
</dbReference>
<feature type="compositionally biased region" description="Low complexity" evidence="4">
    <location>
        <begin position="1354"/>
        <end position="1369"/>
    </location>
</feature>
<keyword evidence="7" id="KW-1185">Reference proteome</keyword>
<feature type="compositionally biased region" description="Polar residues" evidence="4">
    <location>
        <begin position="1198"/>
        <end position="1210"/>
    </location>
</feature>
<feature type="compositionally biased region" description="Polar residues" evidence="4">
    <location>
        <begin position="818"/>
        <end position="839"/>
    </location>
</feature>
<reference evidence="6 7" key="1">
    <citation type="submission" date="2013-03" db="EMBL/GenBank/DDBJ databases">
        <authorList>
            <person name="Warren W."/>
            <person name="Wilson R.K."/>
        </authorList>
    </citation>
    <scope>NUCLEOTIDE SEQUENCE</scope>
</reference>
<keyword evidence="2" id="KW-0597">Phosphoprotein</keyword>
<dbReference type="InterPro" id="IPR035974">
    <property type="entry name" value="Rap/Ran-GAP_sf"/>
</dbReference>
<sequence length="2505" mass="280800">MFSKKPHGDVKKSTQKVLDTKKDALTRLKHLRIVIENAESIDLKQFFDQHFSHIYYVFFENFVTIEASLKQKGHKSQREELDAILFIFEKILQLLPERIHQRWQFHSIGLILKKLLHTGNSLKIRREGVRLFLLWLQALQNNCSKEQLWMFSCLIPGFSAPQSEHGPRTLDNLINPPLNLQETQVTIEEITPLVPPQSGDKGQEDLTSYFLEALLKYIVIQVKSLEWKNKENQERGFSFLFSHFKKYYLPYIFPNICKENSLYHPILDIPQMRPKPHYVMIKKDAETNEAIYCTKEPFIKARVIVIRWLVSFWLEPKPHTGPHIPGMEGEVLPKNIQRAAASLVSREESKNDNADKADRTTEPEQSHSNTSTLTEREPSSSSLCSIDEEHLTDIEIVRRVFSSKRSNVNFVTEIFRQAFLLPICEAAAMRKVVKVYQEWIQQEEKPLFMQEPEEIGITSSDLPCIENVTDHDTSMEEGEKREEENGTNTADLVRNSSWAKNGSYQGALHNASEEATEQNIRAGTQAVLQVFIINSSNIFLLEPANEIKNLLDEHTDMCKRILNIYRYMVVQVSMDKKTWEQMLLVLLRVTESVLKMPSQAFLQFQGKKNMTLAGRLAGPLFQTLIVAWIKANLNVYISRELWDDLLSVLSSLTYWEELATEWSLTMETLTKVLARNLYSLDLSDLPLDKLSEQKQKKHKGKGVGHEFQKVSVDKSFSRGWSRDQPGQAPMRQRSATTTGSPGTEKARSIVRQKTVDIDDAQILPRSTRVRHFSQSEETGNEVFGALNEEQPLPRSSSTSDILEPFTVERAKGAVPVIDSSSRHAPSLQSSTEASSITRSTESHITDTHSRESSLEVGDSIYDHLCHLIGPVELADSAFEQIQYIDLEGDDDLLSTLKEYFKENQENHSKNEIGKDPASQEVTIAVNRGERLSLDKLECTDQEIESENITSFVGTPENLQFQKEPNSAVFMSNIAPNQSGSFIRTQISEKSKQPNSDKQPSEPSSDSPCDKEKRKHLYRQAATELDACVDVTLVEKLKNVQINEKITVPHVMRAKKATLKAPVNRRMPHVTSTSKLSPTKRSLSETVTHRAKIMKIATKKRNSVHVTFRPSTESVQFYNPLENKEAPWKMRLRKLGGFSSGSSNSSTSNTHTSSNSATELVKPGVYRPLDTLGTASVSSKTVKESTEIPTTILQKEGIASSQLGSRSTLRSSSHEAGLQQGSLGGVYKTVVHALSKPKANVSPQRQNRMPPEAPLRDLYSHVMGYFGRKAAVNKEDMSQKLPPLNSDIGSSSANVPDLMDEFIAERLRSGNTSTMTRRGSSPGSLEIPKDLPDILNKQNQMRPIDDPGVPSEWTSPASAGSSDLISSDSHSDSFSAFQYDGRKFDNFGFGADTGVTSSADVDSGSGHHQNAEEQEVASLTTLHIDSETSSLNQQAFSAEVATITGSESASPVHSPLGSRSQTPSPSTLNIDHMEQKDLQLDEKLHHSVLQTPDDLEISEFPSECCSVMAGGTLTGWHADVATVMWRRMLGILGDVNSIMDPEIHAQVFDYLCELWQNLAKIRDNLGISTDNLTSPSPPVLIPPLRILTPWLFKATMLTDKYKQGKLHAYKLICNTMKRRQDVSPNRDFLTHFYNIMHCGLLHIDQDIVNTIIKHCSPQFFSLGLPGATMLIMDFIVAAGRVASSAFLNAPRVEAQVLLGSLVCFPNLCCELPSLHPNIPDVAVSQFTDVKELIIKTVLSSARDEPSGPARCVALCSLGIWICEELVHESHHPQIKEALNVICVSLKILIATITHLLPSTEASSYEMDKRLVVSLLLCLLDWIMALPLKTLLQPFHATGAESDKTEKSVLNCIYKVLHGCVYGAQCFSNPRYFPMSLSDLASVDYDPFMHLESLKEPEPLHSPDSERSSKLQPVTEVKTQMQHGLISIAARTVITHLVNHLGHYPMSGGPAMLTSQVCENHDNHYSECTELSPELFESPNIQFFVLNNTTLVSCIQIRSEENMPGGGLSAGLASANSNVRIIVRDLSGKYSWDSAILYGPPPVSGLSEPTSLMLSLSHQENPEEPPTSNECLEDITVKDGLSLQFKRFRETVPTWDTIRDEEDVLDELLQYLGVTSPECLQRTGISLNIPAPQPVCISEKQENDVINAILKQHTEEKEFVEKHFNDLNMKAVEQDEPIPQKPQSAFYYCRLLLSILGMNSWDKRRSFHLLKKNEKLLRELRNLDSRQCRETHKIAVFYVAEGQEDKHSILTNTGGSQAYEDFVAGLGWEVNLTNHCGFMGGLQKNKSTGLTTPYFATSTVEVIFHVSTRMPSDSDDSLTKKLRHLGNDEVHIVWSEHTRDYRRGIIPTEFGDVLIVIYPMKNHMFSIQIMKKPEVPFFGPLFDGAIVNGKVLPIMVRATAINASRALKSLIPLYQNFYEERARYLQTIVQHHLEPTTFEDFAAQVFSPAPYHHLPSDAGSYPEILPSETPTATQVDGADLASPMSPRTSKSRMSMKLRRSSGSANKS</sequence>
<evidence type="ECO:0000259" key="5">
    <source>
        <dbReference type="PROSITE" id="PS50085"/>
    </source>
</evidence>
<dbReference type="Pfam" id="PF20412">
    <property type="entry name" value="RALGAPB_N"/>
    <property type="match status" value="1"/>
</dbReference>
<name>A0A7N9D3T6_MACFA</name>
<gene>
    <name evidence="6" type="primary">RALGAPA1</name>
</gene>
<feature type="compositionally biased region" description="Basic residues" evidence="4">
    <location>
        <begin position="2487"/>
        <end position="2497"/>
    </location>
</feature>
<dbReference type="InterPro" id="IPR000331">
    <property type="entry name" value="Rap/Ran_GAP_dom"/>
</dbReference>
<dbReference type="PANTHER" id="PTHR10063">
    <property type="entry name" value="TUBERIN"/>
    <property type="match status" value="1"/>
</dbReference>
<dbReference type="GO" id="GO:0005737">
    <property type="term" value="C:cytoplasm"/>
    <property type="evidence" value="ECO:0007669"/>
    <property type="project" value="TreeGrafter"/>
</dbReference>
<feature type="region of interest" description="Disordered" evidence="4">
    <location>
        <begin position="715"/>
        <end position="753"/>
    </location>
</feature>
<dbReference type="GO" id="GO:0005634">
    <property type="term" value="C:nucleus"/>
    <property type="evidence" value="ECO:0007669"/>
    <property type="project" value="InterPro"/>
</dbReference>
<feature type="region of interest" description="Disordered" evidence="4">
    <location>
        <begin position="2456"/>
        <end position="2505"/>
    </location>
</feature>
<dbReference type="Bgee" id="ENSMFAG00000043770">
    <property type="expression patterns" value="Expressed in cerebellum and 13 other cell types or tissues"/>
</dbReference>
<dbReference type="GO" id="GO:0005096">
    <property type="term" value="F:GTPase activator activity"/>
    <property type="evidence" value="ECO:0007669"/>
    <property type="project" value="UniProtKB-UniRule"/>
</dbReference>
<dbReference type="PANTHER" id="PTHR10063:SF3">
    <property type="entry name" value="RAL GTPASE-ACTIVATING PROTEIN SUBUNIT ALPHA-1"/>
    <property type="match status" value="1"/>
</dbReference>
<feature type="region of interest" description="Disordered" evidence="4">
    <location>
        <begin position="987"/>
        <end position="1014"/>
    </location>
</feature>
<dbReference type="Proteomes" id="UP000233100">
    <property type="component" value="Chromosome 7"/>
</dbReference>
<feature type="region of interest" description="Disordered" evidence="4">
    <location>
        <begin position="1441"/>
        <end position="1468"/>
    </location>
</feature>
<protein>
    <submittedName>
        <fullName evidence="6">Ral GTPase activating protein catalytic subunit alpha 1</fullName>
    </submittedName>
</protein>
<reference evidence="6" key="2">
    <citation type="submission" date="2025-08" db="UniProtKB">
        <authorList>
            <consortium name="Ensembl"/>
        </authorList>
    </citation>
    <scope>IDENTIFICATION</scope>
</reference>
<feature type="region of interest" description="Disordered" evidence="4">
    <location>
        <begin position="342"/>
        <end position="385"/>
    </location>
</feature>
<feature type="region of interest" description="Disordered" evidence="4">
    <location>
        <begin position="816"/>
        <end position="852"/>
    </location>
</feature>
<feature type="region of interest" description="Disordered" evidence="4">
    <location>
        <begin position="1306"/>
        <end position="1369"/>
    </location>
</feature>
<dbReference type="GO" id="GO:0051056">
    <property type="term" value="P:regulation of small GTPase mediated signal transduction"/>
    <property type="evidence" value="ECO:0007669"/>
    <property type="project" value="InterPro"/>
</dbReference>
<dbReference type="GeneTree" id="ENSGT00950000183139"/>
<dbReference type="InterPro" id="IPR027107">
    <property type="entry name" value="Tuberin/Ral-act_asu"/>
</dbReference>
<proteinExistence type="predicted"/>
<feature type="compositionally biased region" description="Basic and acidic residues" evidence="4">
    <location>
        <begin position="840"/>
        <end position="852"/>
    </location>
</feature>
<evidence type="ECO:0000313" key="6">
    <source>
        <dbReference type="Ensembl" id="ENSMFAP00000059885.1"/>
    </source>
</evidence>
<organism evidence="6 7">
    <name type="scientific">Macaca fascicularis</name>
    <name type="common">Crab-eating macaque</name>
    <name type="synonym">Cynomolgus monkey</name>
    <dbReference type="NCBI Taxonomy" id="9541"/>
    <lineage>
        <taxon>Eukaryota</taxon>
        <taxon>Metazoa</taxon>
        <taxon>Chordata</taxon>
        <taxon>Craniata</taxon>
        <taxon>Vertebrata</taxon>
        <taxon>Euteleostomi</taxon>
        <taxon>Mammalia</taxon>
        <taxon>Eutheria</taxon>
        <taxon>Euarchontoglires</taxon>
        <taxon>Primates</taxon>
        <taxon>Haplorrhini</taxon>
        <taxon>Catarrhini</taxon>
        <taxon>Cercopithecidae</taxon>
        <taxon>Cercopithecinae</taxon>
        <taxon>Macaca</taxon>
    </lineage>
</organism>
<dbReference type="SUPFAM" id="SSF111347">
    <property type="entry name" value="Rap/Ran-GAP"/>
    <property type="match status" value="1"/>
</dbReference>
<keyword evidence="1 3" id="KW-0343">GTPase activation</keyword>
<feature type="compositionally biased region" description="Polar residues" evidence="4">
    <location>
        <begin position="1442"/>
        <end position="1468"/>
    </location>
</feature>
<dbReference type="FunFam" id="3.40.50.11210:FF:000001">
    <property type="entry name" value="Ral GTPase-activating protein subunit alpha-1 isoform 1"/>
    <property type="match status" value="1"/>
</dbReference>
<feature type="compositionally biased region" description="Polar residues" evidence="4">
    <location>
        <begin position="1308"/>
        <end position="1322"/>
    </location>
</feature>
<dbReference type="Pfam" id="PF02145">
    <property type="entry name" value="Rap_GAP"/>
    <property type="match status" value="1"/>
</dbReference>